<keyword evidence="2" id="KW-1185">Reference proteome</keyword>
<dbReference type="EMBL" id="SRZB01000025">
    <property type="protein sequence ID" value="TGX97862.1"/>
    <property type="molecule type" value="Genomic_DNA"/>
</dbReference>
<reference evidence="1" key="1">
    <citation type="submission" date="2019-04" db="EMBL/GenBank/DDBJ databases">
        <title>Microbes associate with the intestines of laboratory mice.</title>
        <authorList>
            <person name="Navarre W."/>
            <person name="Wong E."/>
            <person name="Huang K."/>
            <person name="Tropini C."/>
            <person name="Ng K."/>
            <person name="Yu B."/>
        </authorList>
    </citation>
    <scope>NUCLEOTIDE SEQUENCE</scope>
    <source>
        <strain evidence="1">NM72_1-8</strain>
    </source>
</reference>
<gene>
    <name evidence="1" type="ORF">E5357_11025</name>
</gene>
<accession>A0AC61QYH4</accession>
<proteinExistence type="predicted"/>
<organism evidence="1 2">
    <name type="scientific">Hominisplanchenecus murintestinalis</name>
    <dbReference type="NCBI Taxonomy" id="2941517"/>
    <lineage>
        <taxon>Bacteria</taxon>
        <taxon>Bacillati</taxon>
        <taxon>Bacillota</taxon>
        <taxon>Clostridia</taxon>
        <taxon>Lachnospirales</taxon>
        <taxon>Lachnospiraceae</taxon>
        <taxon>Hominisplanchenecus</taxon>
    </lineage>
</organism>
<protein>
    <submittedName>
        <fullName evidence="1">Uncharacterized protein</fullName>
    </submittedName>
</protein>
<comment type="caution">
    <text evidence="1">The sequence shown here is derived from an EMBL/GenBank/DDBJ whole genome shotgun (WGS) entry which is preliminary data.</text>
</comment>
<evidence type="ECO:0000313" key="1">
    <source>
        <dbReference type="EMBL" id="TGX97862.1"/>
    </source>
</evidence>
<name>A0AC61QYH4_9FIRM</name>
<dbReference type="Proteomes" id="UP000307720">
    <property type="component" value="Unassembled WGS sequence"/>
</dbReference>
<sequence length="155" mass="18618">MECFRYQQWEEYNVREKITIMQKLVDLETEILQIPKIPVTAKRLGEFVLGEYDGKTNEMWIDIEHLAKEAVGACMKTICHEVYHSYQRYLVENVDWENEVLQNPYFEELRAWKQNQEGYIAPDINGYDAYQNQPLEFTARAFARDEVERIYSYIE</sequence>
<evidence type="ECO:0000313" key="2">
    <source>
        <dbReference type="Proteomes" id="UP000307720"/>
    </source>
</evidence>